<reference evidence="1 2" key="1">
    <citation type="submission" date="2016-09" db="EMBL/GenBank/DDBJ databases">
        <authorList>
            <person name="Capua I."/>
            <person name="De Benedictis P."/>
            <person name="Joannis T."/>
            <person name="Lombin L.H."/>
            <person name="Cattoli G."/>
        </authorList>
    </citation>
    <scope>NUCLEOTIDE SEQUENCE [LARGE SCALE GENOMIC DNA]</scope>
    <source>
        <strain evidence="1 2">IMI 309357</strain>
    </source>
</reference>
<evidence type="ECO:0000313" key="1">
    <source>
        <dbReference type="EMBL" id="OHE97394.1"/>
    </source>
</evidence>
<dbReference type="GeneID" id="34560446"/>
<feature type="non-terminal residue" evidence="1">
    <location>
        <position position="1"/>
    </location>
</feature>
<evidence type="ECO:0000313" key="2">
    <source>
        <dbReference type="Proteomes" id="UP000176998"/>
    </source>
</evidence>
<dbReference type="Proteomes" id="UP000176998">
    <property type="component" value="Unassembled WGS sequence"/>
</dbReference>
<keyword evidence="2" id="KW-1185">Reference proteome</keyword>
<dbReference type="RefSeq" id="XP_022474548.1">
    <property type="nucleotide sequence ID" value="XM_022618936.1"/>
</dbReference>
<proteinExistence type="predicted"/>
<name>A0A1G4B7N0_9PEZI</name>
<accession>A0A1G4B7N0</accession>
<dbReference type="EMBL" id="MJBS01000058">
    <property type="protein sequence ID" value="OHE97394.1"/>
    <property type="molecule type" value="Genomic_DNA"/>
</dbReference>
<protein>
    <submittedName>
        <fullName evidence="1">Uncharacterized protein</fullName>
    </submittedName>
</protein>
<sequence>AIRQSCASEPTLVKLDAKAERGNDRGVLFFFFFFFAPPSSLLFSKPLAEGSWAESSCGYDLTAITSNLSPKICPSRLHDLTFGWLRHSSEVHRNTDEGQAVSLRRRKWDHELFLRLGRDFDHRQGTTSRDRR</sequence>
<comment type="caution">
    <text evidence="1">The sequence shown here is derived from an EMBL/GenBank/DDBJ whole genome shotgun (WGS) entry which is preliminary data.</text>
</comment>
<dbReference type="AlphaFoldDB" id="A0A1G4B7N0"/>
<gene>
    <name evidence="1" type="ORF">CORC01_07299</name>
</gene>
<organism evidence="1 2">
    <name type="scientific">Colletotrichum orchidophilum</name>
    <dbReference type="NCBI Taxonomy" id="1209926"/>
    <lineage>
        <taxon>Eukaryota</taxon>
        <taxon>Fungi</taxon>
        <taxon>Dikarya</taxon>
        <taxon>Ascomycota</taxon>
        <taxon>Pezizomycotina</taxon>
        <taxon>Sordariomycetes</taxon>
        <taxon>Hypocreomycetidae</taxon>
        <taxon>Glomerellales</taxon>
        <taxon>Glomerellaceae</taxon>
        <taxon>Colletotrichum</taxon>
    </lineage>
</organism>